<comment type="similarity">
    <text evidence="2 10">Belongs to the ATPase d subunit family.</text>
</comment>
<comment type="subcellular location">
    <subcellularLocation>
        <location evidence="1 10">Mitochondrion inner membrane</location>
    </subcellularLocation>
</comment>
<evidence type="ECO:0000256" key="5">
    <source>
        <dbReference type="ARBA" id="ARBA00022781"/>
    </source>
</evidence>
<comment type="function">
    <text evidence="10">Mitochondrial membrane ATP synthase (F(1)F(0) ATP synthase or Complex V) produces ATP from ADP in the presence of a proton gradient across the membrane which is generated by electron transport complexes of the respiratory chain. F-type ATPases consist of two structural domains, F(1) - containing the extramembraneous catalytic core, and F(0) - containing the membrane proton channel, linked together by a central stalk and a peripheral stalk. During catalysis, ATP synthesis in the catalytic domain of F(1) is coupled via a rotary mechanism of the central stalk subunits to proton translocation.</text>
</comment>
<keyword evidence="7 10" id="KW-0406">Ion transport</keyword>
<keyword evidence="9 10" id="KW-0472">Membrane</keyword>
<keyword evidence="5 10" id="KW-0375">Hydrogen ion transport</keyword>
<dbReference type="GO" id="GO:0045259">
    <property type="term" value="C:proton-transporting ATP synthase complex"/>
    <property type="evidence" value="ECO:0007669"/>
    <property type="project" value="UniProtKB-KW"/>
</dbReference>
<evidence type="ECO:0000256" key="8">
    <source>
        <dbReference type="ARBA" id="ARBA00023128"/>
    </source>
</evidence>
<keyword evidence="6 10" id="KW-0999">Mitochondrion inner membrane</keyword>
<proteinExistence type="evidence at transcript level"/>
<keyword evidence="8 10" id="KW-0496">Mitochondrion</keyword>
<evidence type="ECO:0000256" key="9">
    <source>
        <dbReference type="ARBA" id="ARBA00023136"/>
    </source>
</evidence>
<dbReference type="PANTHER" id="PTHR12700">
    <property type="entry name" value="ATP SYNTHASE SUBUNIT D, MITOCHONDRIAL"/>
    <property type="match status" value="1"/>
</dbReference>
<evidence type="ECO:0000256" key="11">
    <source>
        <dbReference type="SAM" id="MobiDB-lite"/>
    </source>
</evidence>
<dbReference type="GO" id="GO:0015078">
    <property type="term" value="F:proton transmembrane transporter activity"/>
    <property type="evidence" value="ECO:0007669"/>
    <property type="project" value="InterPro"/>
</dbReference>
<dbReference type="GO" id="GO:0005743">
    <property type="term" value="C:mitochondrial inner membrane"/>
    <property type="evidence" value="ECO:0007669"/>
    <property type="project" value="UniProtKB-SubCell"/>
</dbReference>
<dbReference type="EMBL" id="IACT01000231">
    <property type="protein sequence ID" value="LAC19662.1"/>
    <property type="molecule type" value="mRNA"/>
</dbReference>
<feature type="compositionally biased region" description="Basic and acidic residues" evidence="11">
    <location>
        <begin position="167"/>
        <end position="178"/>
    </location>
</feature>
<keyword evidence="3 10" id="KW-0813">Transport</keyword>
<protein>
    <recommendedName>
        <fullName evidence="10">ATP synthase subunit d, mitochondrial</fullName>
    </recommendedName>
</protein>
<sequence length="178" mass="20283">MATRRLAASTVDWTAFAKKVPSGQRPQFITFKTKSDGYAMKVFSLPEAITAINWSQYESRVSVPGMVADFKKQYESLTIPYPKDTYSTGVDEVEKKAMSGVAEYVKKSESNIASMKVELARVTALRSPDDMYIQEFYESFPEMALDPFDKPTMWPHTADSQPDYIEQMDKEGKFDEEH</sequence>
<dbReference type="SUPFAM" id="SSF161065">
    <property type="entry name" value="ATP synthase D chain-like"/>
    <property type="match status" value="1"/>
</dbReference>
<evidence type="ECO:0000256" key="4">
    <source>
        <dbReference type="ARBA" id="ARBA00022547"/>
    </source>
</evidence>
<evidence type="ECO:0000256" key="3">
    <source>
        <dbReference type="ARBA" id="ARBA00022448"/>
    </source>
</evidence>
<dbReference type="Pfam" id="PF05873">
    <property type="entry name" value="Mt_ATP-synt_D"/>
    <property type="match status" value="1"/>
</dbReference>
<reference evidence="12" key="1">
    <citation type="submission" date="2017-11" db="EMBL/GenBank/DDBJ databases">
        <title>The sensing device of the deep-sea amphipod.</title>
        <authorList>
            <person name="Kobayashi H."/>
            <person name="Nagahama T."/>
            <person name="Arai W."/>
            <person name="Sasagawa Y."/>
            <person name="Umeda M."/>
            <person name="Hayashi T."/>
            <person name="Nikaido I."/>
            <person name="Watanabe H."/>
            <person name="Oguri K."/>
            <person name="Kitazato H."/>
            <person name="Fujioka K."/>
            <person name="Kido Y."/>
            <person name="Takami H."/>
        </authorList>
    </citation>
    <scope>NUCLEOTIDE SEQUENCE</scope>
    <source>
        <tissue evidence="12">Whole body</tissue>
    </source>
</reference>
<evidence type="ECO:0000256" key="2">
    <source>
        <dbReference type="ARBA" id="ARBA00006842"/>
    </source>
</evidence>
<dbReference type="InterPro" id="IPR036228">
    <property type="entry name" value="ATP_synth_F0_dsu_sf_mt"/>
</dbReference>
<dbReference type="InterPro" id="IPR008689">
    <property type="entry name" value="ATP_synth_F0_dsu_mt"/>
</dbReference>
<keyword evidence="4" id="KW-0138">CF(0)</keyword>
<organism evidence="12">
    <name type="scientific">Hirondellea gigas</name>
    <dbReference type="NCBI Taxonomy" id="1518452"/>
    <lineage>
        <taxon>Eukaryota</taxon>
        <taxon>Metazoa</taxon>
        <taxon>Ecdysozoa</taxon>
        <taxon>Arthropoda</taxon>
        <taxon>Crustacea</taxon>
        <taxon>Multicrustacea</taxon>
        <taxon>Malacostraca</taxon>
        <taxon>Eumalacostraca</taxon>
        <taxon>Peracarida</taxon>
        <taxon>Amphipoda</taxon>
        <taxon>Amphilochidea</taxon>
        <taxon>Lysianassida</taxon>
        <taxon>Lysianassidira</taxon>
        <taxon>Lysianassoidea</taxon>
        <taxon>Lysianassidae</taxon>
        <taxon>Hirondellea</taxon>
    </lineage>
</organism>
<accession>A0A6A7FNK1</accession>
<evidence type="ECO:0000313" key="12">
    <source>
        <dbReference type="EMBL" id="LAC19662.1"/>
    </source>
</evidence>
<dbReference type="PIRSF" id="PIRSF005514">
    <property type="entry name" value="ATPase_F0_D_mt"/>
    <property type="match status" value="1"/>
</dbReference>
<evidence type="ECO:0000256" key="6">
    <source>
        <dbReference type="ARBA" id="ARBA00022792"/>
    </source>
</evidence>
<dbReference type="AlphaFoldDB" id="A0A6A7FNK1"/>
<dbReference type="Gene3D" id="6.10.280.70">
    <property type="match status" value="1"/>
</dbReference>
<feature type="region of interest" description="Disordered" evidence="11">
    <location>
        <begin position="151"/>
        <end position="178"/>
    </location>
</feature>
<dbReference type="GO" id="GO:0015986">
    <property type="term" value="P:proton motive force-driven ATP synthesis"/>
    <property type="evidence" value="ECO:0007669"/>
    <property type="project" value="UniProtKB-UniRule"/>
</dbReference>
<evidence type="ECO:0000256" key="7">
    <source>
        <dbReference type="ARBA" id="ARBA00023065"/>
    </source>
</evidence>
<name>A0A6A7FNK1_9CRUS</name>
<evidence type="ECO:0000256" key="1">
    <source>
        <dbReference type="ARBA" id="ARBA00004273"/>
    </source>
</evidence>
<evidence type="ECO:0000256" key="10">
    <source>
        <dbReference type="PIRNR" id="PIRNR005514"/>
    </source>
</evidence>